<evidence type="ECO:0000256" key="2">
    <source>
        <dbReference type="ARBA" id="ARBA00022692"/>
    </source>
</evidence>
<evidence type="ECO:0000256" key="4">
    <source>
        <dbReference type="ARBA" id="ARBA00023136"/>
    </source>
</evidence>
<feature type="transmembrane region" description="Helical" evidence="5">
    <location>
        <begin position="249"/>
        <end position="269"/>
    </location>
</feature>
<evidence type="ECO:0000256" key="3">
    <source>
        <dbReference type="ARBA" id="ARBA00022989"/>
    </source>
</evidence>
<protein>
    <submittedName>
        <fullName evidence="7">MFS-type transporter</fullName>
    </submittedName>
</protein>
<feature type="transmembrane region" description="Helical" evidence="5">
    <location>
        <begin position="517"/>
        <end position="536"/>
    </location>
</feature>
<dbReference type="Pfam" id="PF07690">
    <property type="entry name" value="MFS_1"/>
    <property type="match status" value="1"/>
</dbReference>
<dbReference type="STRING" id="1213857.A0A484G974"/>
<dbReference type="InterPro" id="IPR011701">
    <property type="entry name" value="MFS"/>
</dbReference>
<name>A0A484G974_COLOR</name>
<proteinExistence type="predicted"/>
<dbReference type="InterPro" id="IPR020846">
    <property type="entry name" value="MFS_dom"/>
</dbReference>
<dbReference type="PANTHER" id="PTHR23502:SF30">
    <property type="entry name" value="TRANSPORTER, PUTATIVE (AFU_ORTHOLOGUE AFUA_8G04702)-RELATED"/>
    <property type="match status" value="1"/>
</dbReference>
<evidence type="ECO:0000313" key="8">
    <source>
        <dbReference type="Proteomes" id="UP000014480"/>
    </source>
</evidence>
<feature type="transmembrane region" description="Helical" evidence="5">
    <location>
        <begin position="548"/>
        <end position="569"/>
    </location>
</feature>
<keyword evidence="4 5" id="KW-0472">Membrane</keyword>
<comment type="subcellular location">
    <subcellularLocation>
        <location evidence="1">Membrane</location>
        <topology evidence="1">Multi-pass membrane protein</topology>
    </subcellularLocation>
</comment>
<dbReference type="SUPFAM" id="SSF55298">
    <property type="entry name" value="YjgF-like"/>
    <property type="match status" value="1"/>
</dbReference>
<feature type="transmembrane region" description="Helical" evidence="5">
    <location>
        <begin position="161"/>
        <end position="178"/>
    </location>
</feature>
<comment type="caution">
    <text evidence="7">The sequence shown here is derived from an EMBL/GenBank/DDBJ whole genome shotgun (WGS) entry which is preliminary data.</text>
</comment>
<evidence type="ECO:0000259" key="6">
    <source>
        <dbReference type="PROSITE" id="PS50850"/>
    </source>
</evidence>
<keyword evidence="3 5" id="KW-1133">Transmembrane helix</keyword>
<reference evidence="8" key="1">
    <citation type="journal article" date="2013" name="New Phytol.">
        <title>Comparative genomic and transcriptomic analyses reveal the hemibiotrophic stage shift of Colletotrichum fungi.</title>
        <authorList>
            <person name="Gan P."/>
            <person name="Ikeda K."/>
            <person name="Irieda H."/>
            <person name="Narusaka M."/>
            <person name="O'Connell R.J."/>
            <person name="Narusaka Y."/>
            <person name="Takano Y."/>
            <person name="Kubo Y."/>
            <person name="Shirasu K."/>
        </authorList>
    </citation>
    <scope>NUCLEOTIDE SEQUENCE [LARGE SCALE GENOMIC DNA]</scope>
    <source>
        <strain evidence="8">104-T / ATCC 96160 / CBS 514.97 / LARS 414 / MAFF 240422</strain>
    </source>
</reference>
<feature type="transmembrane region" description="Helical" evidence="5">
    <location>
        <begin position="137"/>
        <end position="154"/>
    </location>
</feature>
<dbReference type="GO" id="GO:0022857">
    <property type="term" value="F:transmembrane transporter activity"/>
    <property type="evidence" value="ECO:0007669"/>
    <property type="project" value="InterPro"/>
</dbReference>
<dbReference type="PANTHER" id="PTHR23502">
    <property type="entry name" value="MAJOR FACILITATOR SUPERFAMILY"/>
    <property type="match status" value="1"/>
</dbReference>
<gene>
    <name evidence="7" type="ORF">Cob_v001382</name>
</gene>
<dbReference type="Gene3D" id="3.30.1330.40">
    <property type="entry name" value="RutC-like"/>
    <property type="match status" value="1"/>
</dbReference>
<dbReference type="OrthoDB" id="5215911at2759"/>
<dbReference type="PROSITE" id="PS50850">
    <property type="entry name" value="MFS"/>
    <property type="match status" value="1"/>
</dbReference>
<accession>A0A484G974</accession>
<dbReference type="GO" id="GO:0005886">
    <property type="term" value="C:plasma membrane"/>
    <property type="evidence" value="ECO:0007669"/>
    <property type="project" value="TreeGrafter"/>
</dbReference>
<organism evidence="7 8">
    <name type="scientific">Colletotrichum orbiculare (strain 104-T / ATCC 96160 / CBS 514.97 / LARS 414 / MAFF 240422)</name>
    <name type="common">Cucumber anthracnose fungus</name>
    <name type="synonym">Colletotrichum lagenarium</name>
    <dbReference type="NCBI Taxonomy" id="1213857"/>
    <lineage>
        <taxon>Eukaryota</taxon>
        <taxon>Fungi</taxon>
        <taxon>Dikarya</taxon>
        <taxon>Ascomycota</taxon>
        <taxon>Pezizomycotina</taxon>
        <taxon>Sordariomycetes</taxon>
        <taxon>Hypocreomycetidae</taxon>
        <taxon>Glomerellales</taxon>
        <taxon>Glomerellaceae</taxon>
        <taxon>Colletotrichum</taxon>
        <taxon>Colletotrichum orbiculare species complex</taxon>
    </lineage>
</organism>
<feature type="transmembrane region" description="Helical" evidence="5">
    <location>
        <begin position="361"/>
        <end position="389"/>
    </location>
</feature>
<feature type="domain" description="Major facilitator superfamily (MFS) profile" evidence="6">
    <location>
        <begin position="91"/>
        <end position="574"/>
    </location>
</feature>
<evidence type="ECO:0000256" key="1">
    <source>
        <dbReference type="ARBA" id="ARBA00004141"/>
    </source>
</evidence>
<feature type="transmembrane region" description="Helical" evidence="5">
    <location>
        <begin position="478"/>
        <end position="505"/>
    </location>
</feature>
<sequence>MLNKSDEDFRRWMPDEKQISSSVRVQDPTFLASSVSPIMSSEPPCDIPGTVQLINTRTVLNVEHGKAAGNIVLVPQPSSDPDDPLSWTPKRKTASIFWVMVWCFSAAAIVSGLSPAYLQIEADTGISVADLSTGNGVMFLFLGWGTLVTQTFALNYGRRPTLVLSIITTTVVNLWSAFVKSRTEFFVNRIIIGIVSSPMETLIEVVIDDLFFVHQRGFYMGLYSWTLWCGALLCPVVSGFVAEALGWRWIQYILSIMGGAVSICTFLFFEETMYFRPCLRGEMISSSDSDHRPFEGTSGILEGRKDVMDEAKDAADRNLSRPNSDVDIRNAAGSKRDHSLASKIKLWGFRDSRKPFQIGQLILPFTLFQFPTIFFAGVLVGGVLSWYNVVGGSLALILGSAPYNFSPNVIGLFYLASVIGVSIGCLITGWASDALPLWVSRRRGGVMVPEHRLWLFVVAIVAHPVGCFLYGVGASYRIHWIGIAFGVGAISLTLPLGTGLAFTYVLDSFEEVSGEGFVSIILIRNSMGFAFSYAVVPMIRRISLRNSFILIGLVGVGLWALCLVMVFAGKPLRRRAAKRYWAIAAKHVATPQTRGALLRRPSSLSISIIIIYHLPSNRGTITMTSAQFFNYPGTESNAEQYHYSQAVKVGNTVRTSGQGGWDEQGTINPDLDAQIAAAFDNALKALQAVDAELSFNDVYAIRSYHLDMDASFDVMTGLFKKLFPGHRPIWTCIQIGKLGLEGMQVEIEVEALIPV</sequence>
<dbReference type="InterPro" id="IPR036259">
    <property type="entry name" value="MFS_trans_sf"/>
</dbReference>
<dbReference type="SUPFAM" id="SSF103473">
    <property type="entry name" value="MFS general substrate transporter"/>
    <property type="match status" value="1"/>
</dbReference>
<dbReference type="Proteomes" id="UP000014480">
    <property type="component" value="Unassembled WGS sequence"/>
</dbReference>
<evidence type="ECO:0000256" key="5">
    <source>
        <dbReference type="SAM" id="Phobius"/>
    </source>
</evidence>
<evidence type="ECO:0000313" key="7">
    <source>
        <dbReference type="EMBL" id="TDZ26999.1"/>
    </source>
</evidence>
<feature type="transmembrane region" description="Helical" evidence="5">
    <location>
        <begin position="453"/>
        <end position="472"/>
    </location>
</feature>
<keyword evidence="8" id="KW-1185">Reference proteome</keyword>
<reference evidence="8" key="2">
    <citation type="journal article" date="2019" name="Mol. Plant Microbe Interact.">
        <title>Genome sequence resources for four phytopathogenic fungi from the Colletotrichum orbiculare species complex.</title>
        <authorList>
            <person name="Gan P."/>
            <person name="Tsushima A."/>
            <person name="Narusaka M."/>
            <person name="Narusaka Y."/>
            <person name="Takano Y."/>
            <person name="Kubo Y."/>
            <person name="Shirasu K."/>
        </authorList>
    </citation>
    <scope>GENOME REANNOTATION</scope>
    <source>
        <strain evidence="8">104-T / ATCC 96160 / CBS 514.97 / LARS 414 / MAFF 240422</strain>
    </source>
</reference>
<feature type="transmembrane region" description="Helical" evidence="5">
    <location>
        <begin position="96"/>
        <end position="117"/>
    </location>
</feature>
<feature type="transmembrane region" description="Helical" evidence="5">
    <location>
        <begin position="409"/>
        <end position="432"/>
    </location>
</feature>
<dbReference type="InterPro" id="IPR035959">
    <property type="entry name" value="RutC-like_sf"/>
</dbReference>
<keyword evidence="2 5" id="KW-0812">Transmembrane</keyword>
<feature type="transmembrane region" description="Helical" evidence="5">
    <location>
        <begin position="225"/>
        <end position="243"/>
    </location>
</feature>
<dbReference type="Gene3D" id="1.20.1250.20">
    <property type="entry name" value="MFS general substrate transporter like domains"/>
    <property type="match status" value="1"/>
</dbReference>
<dbReference type="AlphaFoldDB" id="A0A484G974"/>
<dbReference type="Pfam" id="PF01042">
    <property type="entry name" value="Ribonuc_L-PSP"/>
    <property type="match status" value="1"/>
</dbReference>
<dbReference type="InterPro" id="IPR006175">
    <property type="entry name" value="YjgF/YER057c/UK114"/>
</dbReference>
<dbReference type="EMBL" id="AMCV02000001">
    <property type="protein sequence ID" value="TDZ26999.1"/>
    <property type="molecule type" value="Genomic_DNA"/>
</dbReference>